<keyword evidence="1" id="KW-0812">Transmembrane</keyword>
<proteinExistence type="predicted"/>
<protein>
    <submittedName>
        <fullName evidence="2">Uncharacterized protein</fullName>
    </submittedName>
</protein>
<name>A0A371DWS0_9APHY</name>
<reference evidence="2 3" key="1">
    <citation type="journal article" date="2018" name="Biotechnol. Biofuels">
        <title>Integrative visual omics of the white-rot fungus Polyporus brumalis exposes the biotechnological potential of its oxidative enzymes for delignifying raw plant biomass.</title>
        <authorList>
            <person name="Miyauchi S."/>
            <person name="Rancon A."/>
            <person name="Drula E."/>
            <person name="Hage H."/>
            <person name="Chaduli D."/>
            <person name="Favel A."/>
            <person name="Grisel S."/>
            <person name="Henrissat B."/>
            <person name="Herpoel-Gimbert I."/>
            <person name="Ruiz-Duenas F.J."/>
            <person name="Chevret D."/>
            <person name="Hainaut M."/>
            <person name="Lin J."/>
            <person name="Wang M."/>
            <person name="Pangilinan J."/>
            <person name="Lipzen A."/>
            <person name="Lesage-Meessen L."/>
            <person name="Navarro D."/>
            <person name="Riley R."/>
            <person name="Grigoriev I.V."/>
            <person name="Zhou S."/>
            <person name="Raouche S."/>
            <person name="Rosso M.N."/>
        </authorList>
    </citation>
    <scope>NUCLEOTIDE SEQUENCE [LARGE SCALE GENOMIC DNA]</scope>
    <source>
        <strain evidence="2 3">BRFM 1820</strain>
    </source>
</reference>
<keyword evidence="1" id="KW-1133">Transmembrane helix</keyword>
<evidence type="ECO:0000313" key="3">
    <source>
        <dbReference type="Proteomes" id="UP000256964"/>
    </source>
</evidence>
<organism evidence="2 3">
    <name type="scientific">Lentinus brumalis</name>
    <dbReference type="NCBI Taxonomy" id="2498619"/>
    <lineage>
        <taxon>Eukaryota</taxon>
        <taxon>Fungi</taxon>
        <taxon>Dikarya</taxon>
        <taxon>Basidiomycota</taxon>
        <taxon>Agaricomycotina</taxon>
        <taxon>Agaricomycetes</taxon>
        <taxon>Polyporales</taxon>
        <taxon>Polyporaceae</taxon>
        <taxon>Lentinus</taxon>
    </lineage>
</organism>
<evidence type="ECO:0000313" key="2">
    <source>
        <dbReference type="EMBL" id="RDX56983.1"/>
    </source>
</evidence>
<gene>
    <name evidence="2" type="ORF">OH76DRAFT_1394723</name>
</gene>
<feature type="transmembrane region" description="Helical" evidence="1">
    <location>
        <begin position="39"/>
        <end position="59"/>
    </location>
</feature>
<evidence type="ECO:0000256" key="1">
    <source>
        <dbReference type="SAM" id="Phobius"/>
    </source>
</evidence>
<dbReference type="Proteomes" id="UP000256964">
    <property type="component" value="Unassembled WGS sequence"/>
</dbReference>
<accession>A0A371DWS0</accession>
<keyword evidence="1" id="KW-0472">Membrane</keyword>
<keyword evidence="3" id="KW-1185">Reference proteome</keyword>
<dbReference type="AlphaFoldDB" id="A0A371DWS0"/>
<dbReference type="EMBL" id="KZ857379">
    <property type="protein sequence ID" value="RDX56983.1"/>
    <property type="molecule type" value="Genomic_DNA"/>
</dbReference>
<sequence length="61" mass="6713">MDPNLDLQCVRCNRGPSECHCLQSHQPLCRLSSQRALRLSLFALGVVTGLFGHTGIALFCQ</sequence>